<gene>
    <name evidence="3" type="ORF">VaNZ11_000369</name>
</gene>
<dbReference type="Proteomes" id="UP001165090">
    <property type="component" value="Unassembled WGS sequence"/>
</dbReference>
<feature type="region of interest" description="Disordered" evidence="2">
    <location>
        <begin position="15"/>
        <end position="48"/>
    </location>
</feature>
<proteinExistence type="predicted"/>
<organism evidence="3 4">
    <name type="scientific">Volvox africanus</name>
    <dbReference type="NCBI Taxonomy" id="51714"/>
    <lineage>
        <taxon>Eukaryota</taxon>
        <taxon>Viridiplantae</taxon>
        <taxon>Chlorophyta</taxon>
        <taxon>core chlorophytes</taxon>
        <taxon>Chlorophyceae</taxon>
        <taxon>CS clade</taxon>
        <taxon>Chlamydomonadales</taxon>
        <taxon>Volvocaceae</taxon>
        <taxon>Volvox</taxon>
    </lineage>
</organism>
<evidence type="ECO:0000256" key="1">
    <source>
        <dbReference type="SAM" id="Coils"/>
    </source>
</evidence>
<dbReference type="EMBL" id="BSDZ01000003">
    <property type="protein sequence ID" value="GLI58633.1"/>
    <property type="molecule type" value="Genomic_DNA"/>
</dbReference>
<protein>
    <submittedName>
        <fullName evidence="3">Uncharacterized protein</fullName>
    </submittedName>
</protein>
<feature type="coiled-coil region" evidence="1">
    <location>
        <begin position="76"/>
        <end position="335"/>
    </location>
</feature>
<reference evidence="3 4" key="1">
    <citation type="journal article" date="2023" name="IScience">
        <title>Expanded male sex-determining region conserved during the evolution of homothallism in the green alga Volvox.</title>
        <authorList>
            <person name="Yamamoto K."/>
            <person name="Matsuzaki R."/>
            <person name="Mahakham W."/>
            <person name="Heman W."/>
            <person name="Sekimoto H."/>
            <person name="Kawachi M."/>
            <person name="Minakuchi Y."/>
            <person name="Toyoda A."/>
            <person name="Nozaki H."/>
        </authorList>
    </citation>
    <scope>NUCLEOTIDE SEQUENCE [LARGE SCALE GENOMIC DNA]</scope>
    <source>
        <strain evidence="3 4">NIES-4468</strain>
    </source>
</reference>
<keyword evidence="1" id="KW-0175">Coiled coil</keyword>
<comment type="caution">
    <text evidence="3">The sequence shown here is derived from an EMBL/GenBank/DDBJ whole genome shotgun (WGS) entry which is preliminary data.</text>
</comment>
<keyword evidence="4" id="KW-1185">Reference proteome</keyword>
<sequence>MAPSSDDIVHTADVAPELISSPAAMPSALKPQRRQLDQQPVSPAAQRAASIEGIQARIARTNLHQAEMDRQYKDELRWMQKEVDHLKAELDVSRRRRTEADEEIAGLKSQLEAARKEMSAAQLEVTEARARVEAARKDGLRAEVERLRADLDAARKAAAQANLDLVEAQRMAEGVTKELRAIQAESAARDAKLEAAAAEAQLATAEMEALQERVLQLSVAQQQSESELMQTRAELAKAQNNLEVAVHEAAQLRNDVKAKANELTTVQQHLAAAEAVQAEMQGAKEEAIHRAAMALAELEEVKQSVSSTAALQMKLSRMESELNDLQSQYRSMTFEHAKSRAEHAEMSGKMLKAQEETARYMSFYEEVVSALRQQLGGLNAEPVAVPEPPPLPSHVRHHCQSGSWGSGVSAILAGLNSNRRISLGSSQNSGGGLSTE</sequence>
<evidence type="ECO:0000313" key="3">
    <source>
        <dbReference type="EMBL" id="GLI58633.1"/>
    </source>
</evidence>
<dbReference type="Gene3D" id="1.10.287.1490">
    <property type="match status" value="1"/>
</dbReference>
<evidence type="ECO:0000256" key="2">
    <source>
        <dbReference type="SAM" id="MobiDB-lite"/>
    </source>
</evidence>
<evidence type="ECO:0000313" key="4">
    <source>
        <dbReference type="Proteomes" id="UP001165090"/>
    </source>
</evidence>
<name>A0ABQ5RN71_9CHLO</name>
<accession>A0ABQ5RN71</accession>